<comment type="caution">
    <text evidence="1">The sequence shown here is derived from an EMBL/GenBank/DDBJ whole genome shotgun (WGS) entry which is preliminary data.</text>
</comment>
<organism evidence="1 2">
    <name type="scientific">Alkalicoccus saliphilus</name>
    <dbReference type="NCBI Taxonomy" id="200989"/>
    <lineage>
        <taxon>Bacteria</taxon>
        <taxon>Bacillati</taxon>
        <taxon>Bacillota</taxon>
        <taxon>Bacilli</taxon>
        <taxon>Bacillales</taxon>
        <taxon>Bacillaceae</taxon>
        <taxon>Alkalicoccus</taxon>
    </lineage>
</organism>
<keyword evidence="2" id="KW-1185">Reference proteome</keyword>
<dbReference type="AlphaFoldDB" id="A0A2T4U8S6"/>
<dbReference type="EMBL" id="PZJJ01000004">
    <property type="protein sequence ID" value="PTL39808.1"/>
    <property type="molecule type" value="Genomic_DNA"/>
</dbReference>
<evidence type="ECO:0000313" key="2">
    <source>
        <dbReference type="Proteomes" id="UP000240509"/>
    </source>
</evidence>
<dbReference type="PROSITE" id="PS51257">
    <property type="entry name" value="PROKAR_LIPOPROTEIN"/>
    <property type="match status" value="1"/>
</dbReference>
<evidence type="ECO:0000313" key="1">
    <source>
        <dbReference type="EMBL" id="PTL39808.1"/>
    </source>
</evidence>
<proteinExistence type="predicted"/>
<dbReference type="OrthoDB" id="2450230at2"/>
<accession>A0A2T4U8S6</accession>
<sequence>MGRIGRRLVSISIVGLLAACGTGEEKIVKQAEEVLEEKLNQEPQEATREYGEMMLYLPNNADIQKSAEKEYRVTYEGQIYALSLNNKQTEAEANMNIQETQPLIAEVREGEKGYLIIAPFEKDSYEVKVGFEETTMTTVLPMEDIHEQSRLMFDIVQSIEEHNFITTH</sequence>
<reference evidence="1 2" key="1">
    <citation type="submission" date="2018-03" db="EMBL/GenBank/DDBJ databases">
        <title>Alkalicoccus saliphilus sp. nov., isolated from a mineral pool.</title>
        <authorList>
            <person name="Zhao B."/>
        </authorList>
    </citation>
    <scope>NUCLEOTIDE SEQUENCE [LARGE SCALE GENOMIC DNA]</scope>
    <source>
        <strain evidence="1 2">6AG</strain>
    </source>
</reference>
<dbReference type="RefSeq" id="WP_107583730.1">
    <property type="nucleotide sequence ID" value="NZ_PZJJ01000004.1"/>
</dbReference>
<dbReference type="Proteomes" id="UP000240509">
    <property type="component" value="Unassembled WGS sequence"/>
</dbReference>
<gene>
    <name evidence="1" type="ORF">C6Y45_03960</name>
</gene>
<evidence type="ECO:0008006" key="3">
    <source>
        <dbReference type="Google" id="ProtNLM"/>
    </source>
</evidence>
<name>A0A2T4U8S6_9BACI</name>
<protein>
    <recommendedName>
        <fullName evidence="3">Lipoprotein</fullName>
    </recommendedName>
</protein>